<keyword evidence="2" id="KW-1133">Transmembrane helix</keyword>
<reference evidence="3" key="1">
    <citation type="submission" date="2020-05" db="EMBL/GenBank/DDBJ databases">
        <authorList>
            <person name="Chiriac C."/>
            <person name="Salcher M."/>
            <person name="Ghai R."/>
            <person name="Kavagutti S V."/>
        </authorList>
    </citation>
    <scope>NUCLEOTIDE SEQUENCE</scope>
</reference>
<evidence type="ECO:0000256" key="1">
    <source>
        <dbReference type="SAM" id="MobiDB-lite"/>
    </source>
</evidence>
<feature type="compositionally biased region" description="Basic and acidic residues" evidence="1">
    <location>
        <begin position="73"/>
        <end position="82"/>
    </location>
</feature>
<dbReference type="AlphaFoldDB" id="A0A6J7F484"/>
<proteinExistence type="predicted"/>
<evidence type="ECO:0000313" key="3">
    <source>
        <dbReference type="EMBL" id="CAB4890346.1"/>
    </source>
</evidence>
<feature type="compositionally biased region" description="Low complexity" evidence="1">
    <location>
        <begin position="57"/>
        <end position="70"/>
    </location>
</feature>
<feature type="region of interest" description="Disordered" evidence="1">
    <location>
        <begin position="39"/>
        <end position="82"/>
    </location>
</feature>
<protein>
    <submittedName>
        <fullName evidence="3">Unannotated protein</fullName>
    </submittedName>
</protein>
<feature type="transmembrane region" description="Helical" evidence="2">
    <location>
        <begin position="266"/>
        <end position="289"/>
    </location>
</feature>
<feature type="transmembrane region" description="Helical" evidence="2">
    <location>
        <begin position="97"/>
        <end position="121"/>
    </location>
</feature>
<sequence length="417" mass="44911">MVSEEQTPPEKSSVTVRSRITDGAKKSLAWAKALPAQVATSSRFRRLKPEGRAAKKSTSSVTTSSVTTSTPAGEKRPWSQLSKAEKKIARRRPVRTLWWWLSLTVLTSSGGFLFPAVALAFSVTEGWKADAQFAVLAGAGAVQGLVVGIGQAIALRRGPIRIPVVRWIVITTIGFALSWTVALVPGSVFQPSWDNSTTIMGLIAVVLLVILIVPIAQSFLLTVRVRDAWRWILVMGISTALGTGSFIYAIVLVQGKSTFIGTALPFIYMGWVGIMLYSLVSALGVFWIAQEAYSDSETRALIARRHANERKAVRAVGTGVVFVSRKTSPTVRAATRKATAAVGATAKKIGPVARALAQKIGSRTSGLTTRMRRQTQGSKTSDQLTTKKSSNKPTTKATKRPTKKVAKKKAQKAPEKP</sequence>
<dbReference type="EMBL" id="CAFBMB010000013">
    <property type="protein sequence ID" value="CAB4890346.1"/>
    <property type="molecule type" value="Genomic_DNA"/>
</dbReference>
<feature type="transmembrane region" description="Helical" evidence="2">
    <location>
        <begin position="232"/>
        <end position="254"/>
    </location>
</feature>
<gene>
    <name evidence="3" type="ORF">UFOPK3516_00313</name>
</gene>
<feature type="compositionally biased region" description="Polar residues" evidence="1">
    <location>
        <begin position="361"/>
        <end position="384"/>
    </location>
</feature>
<feature type="compositionally biased region" description="Basic residues" evidence="1">
    <location>
        <begin position="397"/>
        <end position="411"/>
    </location>
</feature>
<keyword evidence="2" id="KW-0472">Membrane</keyword>
<feature type="region of interest" description="Disordered" evidence="1">
    <location>
        <begin position="360"/>
        <end position="417"/>
    </location>
</feature>
<feature type="transmembrane region" description="Helical" evidence="2">
    <location>
        <begin position="167"/>
        <end position="187"/>
    </location>
</feature>
<feature type="compositionally biased region" description="Low complexity" evidence="1">
    <location>
        <begin position="386"/>
        <end position="396"/>
    </location>
</feature>
<accession>A0A6J7F484</accession>
<keyword evidence="2" id="KW-0812">Transmembrane</keyword>
<evidence type="ECO:0000256" key="2">
    <source>
        <dbReference type="SAM" id="Phobius"/>
    </source>
</evidence>
<feature type="transmembrane region" description="Helical" evidence="2">
    <location>
        <begin position="133"/>
        <end position="155"/>
    </location>
</feature>
<organism evidence="3">
    <name type="scientific">freshwater metagenome</name>
    <dbReference type="NCBI Taxonomy" id="449393"/>
    <lineage>
        <taxon>unclassified sequences</taxon>
        <taxon>metagenomes</taxon>
        <taxon>ecological metagenomes</taxon>
    </lineage>
</organism>
<name>A0A6J7F484_9ZZZZ</name>
<feature type="transmembrane region" description="Helical" evidence="2">
    <location>
        <begin position="199"/>
        <end position="220"/>
    </location>
</feature>